<evidence type="ECO:0000256" key="1">
    <source>
        <dbReference type="ARBA" id="ARBA00022884"/>
    </source>
</evidence>
<name>A0AA46DY55_9FUSO</name>
<dbReference type="SUPFAM" id="SSF75471">
    <property type="entry name" value="YhbY-like"/>
    <property type="match status" value="1"/>
</dbReference>
<keyword evidence="1 2" id="KW-0694">RNA-binding</keyword>
<evidence type="ECO:0000256" key="2">
    <source>
        <dbReference type="PROSITE-ProRule" id="PRU00626"/>
    </source>
</evidence>
<dbReference type="AlphaFoldDB" id="A0AA46DY55"/>
<dbReference type="Gene3D" id="3.30.110.60">
    <property type="entry name" value="YhbY-like"/>
    <property type="match status" value="1"/>
</dbReference>
<dbReference type="GO" id="GO:0003723">
    <property type="term" value="F:RNA binding"/>
    <property type="evidence" value="ECO:0007669"/>
    <property type="project" value="UniProtKB-UniRule"/>
</dbReference>
<dbReference type="InterPro" id="IPR001890">
    <property type="entry name" value="RNA-binding_CRM"/>
</dbReference>
<organism evidence="4 5">
    <name type="scientific">Hypnocyclicus thermotrophus</name>
    <dbReference type="NCBI Taxonomy" id="1627895"/>
    <lineage>
        <taxon>Bacteria</taxon>
        <taxon>Fusobacteriati</taxon>
        <taxon>Fusobacteriota</taxon>
        <taxon>Fusobacteriia</taxon>
        <taxon>Fusobacteriales</taxon>
        <taxon>Fusobacteriaceae</taxon>
        <taxon>Hypnocyclicus</taxon>
    </lineage>
</organism>
<feature type="domain" description="CRM" evidence="3">
    <location>
        <begin position="1"/>
        <end position="100"/>
    </location>
</feature>
<evidence type="ECO:0000313" key="4">
    <source>
        <dbReference type="EMBL" id="TDT69761.1"/>
    </source>
</evidence>
<dbReference type="InterPro" id="IPR035920">
    <property type="entry name" value="YhbY-like_sf"/>
</dbReference>
<dbReference type="SMART" id="SM01103">
    <property type="entry name" value="CRS1_YhbY"/>
    <property type="match status" value="1"/>
</dbReference>
<dbReference type="NCBIfam" id="TIGR00253">
    <property type="entry name" value="RNA_bind_YhbY"/>
    <property type="match status" value="1"/>
</dbReference>
<protein>
    <submittedName>
        <fullName evidence="4">RNA-binding protein</fullName>
    </submittedName>
</protein>
<dbReference type="Pfam" id="PF01985">
    <property type="entry name" value="CRS1_YhbY"/>
    <property type="match status" value="1"/>
</dbReference>
<dbReference type="InterPro" id="IPR051925">
    <property type="entry name" value="RNA-binding_domain"/>
</dbReference>
<sequence>MKLNSKQRSFLKQQAHDLTAVVRIGKDGLTDNIIENIENAIRVKELIKVKALQNAELSKQELREIAEKISKKSEIEIVDIIGKTIIFFKENEKKPVYSDKIKKI</sequence>
<proteinExistence type="predicted"/>
<reference evidence="4 5" key="1">
    <citation type="submission" date="2019-03" db="EMBL/GenBank/DDBJ databases">
        <title>Genomic Encyclopedia of Type Strains, Phase IV (KMG-IV): sequencing the most valuable type-strain genomes for metagenomic binning, comparative biology and taxonomic classification.</title>
        <authorList>
            <person name="Goeker M."/>
        </authorList>
    </citation>
    <scope>NUCLEOTIDE SEQUENCE [LARGE SCALE GENOMIC DNA]</scope>
    <source>
        <strain evidence="4 5">DSM 100055</strain>
    </source>
</reference>
<dbReference type="EMBL" id="SOBG01000005">
    <property type="protein sequence ID" value="TDT69761.1"/>
    <property type="molecule type" value="Genomic_DNA"/>
</dbReference>
<evidence type="ECO:0000313" key="5">
    <source>
        <dbReference type="Proteomes" id="UP000294678"/>
    </source>
</evidence>
<evidence type="ECO:0000259" key="3">
    <source>
        <dbReference type="PROSITE" id="PS51295"/>
    </source>
</evidence>
<dbReference type="Proteomes" id="UP000294678">
    <property type="component" value="Unassembled WGS sequence"/>
</dbReference>
<dbReference type="PROSITE" id="PS51295">
    <property type="entry name" value="CRM"/>
    <property type="match status" value="1"/>
</dbReference>
<keyword evidence="5" id="KW-1185">Reference proteome</keyword>
<dbReference type="InterPro" id="IPR017924">
    <property type="entry name" value="RNA-binding_YhbY"/>
</dbReference>
<dbReference type="PANTHER" id="PTHR40065:SF3">
    <property type="entry name" value="RNA-BINDING PROTEIN YHBY"/>
    <property type="match status" value="1"/>
</dbReference>
<comment type="caution">
    <text evidence="4">The sequence shown here is derived from an EMBL/GenBank/DDBJ whole genome shotgun (WGS) entry which is preliminary data.</text>
</comment>
<accession>A0AA46DY55</accession>
<gene>
    <name evidence="4" type="ORF">EV215_1296</name>
</gene>
<dbReference type="PANTHER" id="PTHR40065">
    <property type="entry name" value="RNA-BINDING PROTEIN YHBY"/>
    <property type="match status" value="1"/>
</dbReference>
<dbReference type="RefSeq" id="WP_134113173.1">
    <property type="nucleotide sequence ID" value="NZ_SOBG01000005.1"/>
</dbReference>